<evidence type="ECO:0000256" key="3">
    <source>
        <dbReference type="SAM" id="Phobius"/>
    </source>
</evidence>
<dbReference type="SUPFAM" id="SSF54523">
    <property type="entry name" value="Pili subunits"/>
    <property type="match status" value="1"/>
</dbReference>
<dbReference type="EMBL" id="FPBO01000043">
    <property type="protein sequence ID" value="SFV14645.1"/>
    <property type="molecule type" value="Genomic_DNA"/>
</dbReference>
<dbReference type="PROSITE" id="PS00409">
    <property type="entry name" value="PROKAR_NTER_METHYL"/>
    <property type="match status" value="1"/>
</dbReference>
<keyword evidence="3" id="KW-0812">Transmembrane</keyword>
<organism evidence="4 5">
    <name type="scientific">Pseudoduganella namucuonensis</name>
    <dbReference type="NCBI Taxonomy" id="1035707"/>
    <lineage>
        <taxon>Bacteria</taxon>
        <taxon>Pseudomonadati</taxon>
        <taxon>Pseudomonadota</taxon>
        <taxon>Betaproteobacteria</taxon>
        <taxon>Burkholderiales</taxon>
        <taxon>Oxalobacteraceae</taxon>
        <taxon>Telluria group</taxon>
        <taxon>Pseudoduganella</taxon>
    </lineage>
</organism>
<keyword evidence="1" id="KW-0488">Methylation</keyword>
<dbReference type="Gene3D" id="3.30.700.10">
    <property type="entry name" value="Glycoprotein, Type 4 Pilin"/>
    <property type="match status" value="1"/>
</dbReference>
<protein>
    <submittedName>
        <fullName evidence="4">Type II secretion system protein G (GspG)</fullName>
    </submittedName>
</protein>
<keyword evidence="5" id="KW-1185">Reference proteome</keyword>
<dbReference type="InterPro" id="IPR045584">
    <property type="entry name" value="Pilin-like"/>
</dbReference>
<gene>
    <name evidence="4" type="ORF">SAMN05216552_104319</name>
</gene>
<dbReference type="InterPro" id="IPR012902">
    <property type="entry name" value="N_methyl_site"/>
</dbReference>
<dbReference type="STRING" id="1035707.SAMN05216552_104319"/>
<feature type="region of interest" description="Disordered" evidence="2">
    <location>
        <begin position="96"/>
        <end position="128"/>
    </location>
</feature>
<feature type="transmembrane region" description="Helical" evidence="3">
    <location>
        <begin position="12"/>
        <end position="35"/>
    </location>
</feature>
<dbReference type="GO" id="GO:0015627">
    <property type="term" value="C:type II protein secretion system complex"/>
    <property type="evidence" value="ECO:0007669"/>
    <property type="project" value="InterPro"/>
</dbReference>
<dbReference type="PANTHER" id="PTHR30093">
    <property type="entry name" value="GENERAL SECRETION PATHWAY PROTEIN G"/>
    <property type="match status" value="1"/>
</dbReference>
<dbReference type="AlphaFoldDB" id="A0A1I7LYC4"/>
<feature type="compositionally biased region" description="Basic and acidic residues" evidence="2">
    <location>
        <begin position="118"/>
        <end position="128"/>
    </location>
</feature>
<name>A0A1I7LYC4_9BURK</name>
<evidence type="ECO:0000256" key="1">
    <source>
        <dbReference type="ARBA" id="ARBA00022481"/>
    </source>
</evidence>
<dbReference type="PANTHER" id="PTHR30093:SF47">
    <property type="entry name" value="TYPE IV PILUS NON-CORE MINOR PILIN PILE"/>
    <property type="match status" value="1"/>
</dbReference>
<dbReference type="GO" id="GO:0015628">
    <property type="term" value="P:protein secretion by the type II secretion system"/>
    <property type="evidence" value="ECO:0007669"/>
    <property type="project" value="InterPro"/>
</dbReference>
<evidence type="ECO:0000313" key="5">
    <source>
        <dbReference type="Proteomes" id="UP000199391"/>
    </source>
</evidence>
<dbReference type="OrthoDB" id="9795612at2"/>
<dbReference type="Proteomes" id="UP000199391">
    <property type="component" value="Unassembled WGS sequence"/>
</dbReference>
<dbReference type="Pfam" id="PF07963">
    <property type="entry name" value="N_methyl"/>
    <property type="match status" value="1"/>
</dbReference>
<keyword evidence="3" id="KW-0472">Membrane</keyword>
<reference evidence="5" key="1">
    <citation type="submission" date="2016-10" db="EMBL/GenBank/DDBJ databases">
        <authorList>
            <person name="Varghese N."/>
            <person name="Submissions S."/>
        </authorList>
    </citation>
    <scope>NUCLEOTIDE SEQUENCE [LARGE SCALE GENOMIC DNA]</scope>
    <source>
        <strain evidence="5">CGMCC 1.11014</strain>
    </source>
</reference>
<proteinExistence type="predicted"/>
<accession>A0A1I7LYC4</accession>
<dbReference type="PRINTS" id="PR00813">
    <property type="entry name" value="BCTERIALGSPG"/>
</dbReference>
<sequence length="128" mass="14043">MKNKALSPRGFTLIELLVVLGIIALLLTLAVPRYFPSVDSARETILADNLRNARATIDQYYGDTGRYPDTLEQLVEKKYLRGVPVDPVTESTTSWIVVPPEDGSKGGVADIKSGAPGNDRHGKPYSEW</sequence>
<dbReference type="NCBIfam" id="TIGR02532">
    <property type="entry name" value="IV_pilin_GFxxxE"/>
    <property type="match status" value="1"/>
</dbReference>
<dbReference type="RefSeq" id="WP_093559939.1">
    <property type="nucleotide sequence ID" value="NZ_FPBO01000043.1"/>
</dbReference>
<dbReference type="InterPro" id="IPR000983">
    <property type="entry name" value="Bac_GSPG_pilin"/>
</dbReference>
<keyword evidence="3" id="KW-1133">Transmembrane helix</keyword>
<evidence type="ECO:0000256" key="2">
    <source>
        <dbReference type="SAM" id="MobiDB-lite"/>
    </source>
</evidence>
<evidence type="ECO:0000313" key="4">
    <source>
        <dbReference type="EMBL" id="SFV14645.1"/>
    </source>
</evidence>